<evidence type="ECO:0000313" key="3">
    <source>
        <dbReference type="Proteomes" id="UP000472267"/>
    </source>
</evidence>
<dbReference type="AlphaFoldDB" id="A0A672GXK9"/>
<dbReference type="GO" id="GO:0046935">
    <property type="term" value="F:1-phosphatidylinositol-3-kinase regulator activity"/>
    <property type="evidence" value="ECO:0007669"/>
    <property type="project" value="InterPro"/>
</dbReference>
<feature type="compositionally biased region" description="Polar residues" evidence="1">
    <location>
        <begin position="324"/>
        <end position="336"/>
    </location>
</feature>
<feature type="region of interest" description="Disordered" evidence="1">
    <location>
        <begin position="306"/>
        <end position="337"/>
    </location>
</feature>
<dbReference type="GO" id="GO:0007186">
    <property type="term" value="P:G protein-coupled receptor signaling pathway"/>
    <property type="evidence" value="ECO:0007669"/>
    <property type="project" value="TreeGrafter"/>
</dbReference>
<proteinExistence type="predicted"/>
<dbReference type="InParanoid" id="A0A672GXK9"/>
<dbReference type="Proteomes" id="UP000472267">
    <property type="component" value="Chromosome 4"/>
</dbReference>
<organism evidence="2 3">
    <name type="scientific">Salarias fasciatus</name>
    <name type="common">Jewelled blenny</name>
    <name type="synonym">Blennius fasciatus</name>
    <dbReference type="NCBI Taxonomy" id="181472"/>
    <lineage>
        <taxon>Eukaryota</taxon>
        <taxon>Metazoa</taxon>
        <taxon>Chordata</taxon>
        <taxon>Craniata</taxon>
        <taxon>Vertebrata</taxon>
        <taxon>Euteleostomi</taxon>
        <taxon>Actinopterygii</taxon>
        <taxon>Neopterygii</taxon>
        <taxon>Teleostei</taxon>
        <taxon>Neoteleostei</taxon>
        <taxon>Acanthomorphata</taxon>
        <taxon>Ovalentaria</taxon>
        <taxon>Blenniimorphae</taxon>
        <taxon>Blenniiformes</taxon>
        <taxon>Blennioidei</taxon>
        <taxon>Blenniidae</taxon>
        <taxon>Salariinae</taxon>
        <taxon>Salarias</taxon>
    </lineage>
</organism>
<dbReference type="InterPro" id="IPR019522">
    <property type="entry name" value="PIK3R5/6"/>
</dbReference>
<dbReference type="Pfam" id="PF10486">
    <property type="entry name" value="PI3K_1B_p101"/>
    <property type="match status" value="2"/>
</dbReference>
<name>A0A672GXK9_SALFA</name>
<sequence>PLKVNIELLLRASIQFLARSHQSSMLTWTLQKKVEADPSCSISLINVLLNELEKKQQRVCKTQKFKSYMSIMPVLHTLYYVSGVTIPNSLYQRVSECLTKLLILPLPYSAVVQQTLRSISMEMITPGCLYQTRVIAEQNIKNEHFNLQEKVFVLADPAVFSASLESTLRAYLDVSDSLRNTHMVERKVVLHVLCSGLETACQNTNLARALEALDNKTARKYFHDVVLAVSQSTNHGAGGRADYLNTLQEIYQRITSGAEGTVVFDYVPSERTEINFLLWNDEEDLCELKRETNARVLCFLIDDSGKDEDDSNKRDSGIEKDINDQGNTTLPFNRQSALKRRNAYRTVKSAENLDLVKEKIEGSSGSSAGLKEERSHTARVVVLGDDRALGRLARAYSSIEKESKRNMLTKKLNLQLYYIPVSDVKPSLQPSLSLASHLGRVDPWYNSDISNLGAAISNLSEMVKSYRIRGPSELNLFLLDSLCYYLRCGTQSVNLPLYSVKVHQSNNSVVFYMHINVLMKLDFVCL</sequence>
<dbReference type="Ensembl" id="ENSSFAT00005023928.1">
    <property type="protein sequence ID" value="ENSSFAP00005022982.1"/>
    <property type="gene ID" value="ENSSFAG00005011903.1"/>
</dbReference>
<dbReference type="OMA" id="KCCTEIR"/>
<protein>
    <submittedName>
        <fullName evidence="2">Phosphoinositide-3-kinase, regulatory subunit 6b</fullName>
    </submittedName>
</protein>
<reference evidence="2" key="2">
    <citation type="submission" date="2025-08" db="UniProtKB">
        <authorList>
            <consortium name="Ensembl"/>
        </authorList>
    </citation>
    <scope>IDENTIFICATION</scope>
</reference>
<accession>A0A672GXK9</accession>
<reference evidence="2" key="3">
    <citation type="submission" date="2025-09" db="UniProtKB">
        <authorList>
            <consortium name="Ensembl"/>
        </authorList>
    </citation>
    <scope>IDENTIFICATION</scope>
</reference>
<evidence type="ECO:0000313" key="2">
    <source>
        <dbReference type="Ensembl" id="ENSSFAP00005022982.1"/>
    </source>
</evidence>
<evidence type="ECO:0000256" key="1">
    <source>
        <dbReference type="SAM" id="MobiDB-lite"/>
    </source>
</evidence>
<feature type="compositionally biased region" description="Basic and acidic residues" evidence="1">
    <location>
        <begin position="311"/>
        <end position="323"/>
    </location>
</feature>
<dbReference type="PANTHER" id="PTHR15593">
    <property type="entry name" value="PHOSPHATIDYLINOSITOL 3-KINASE REGULATORY SUBUNIT"/>
    <property type="match status" value="1"/>
</dbReference>
<reference evidence="2" key="1">
    <citation type="submission" date="2019-06" db="EMBL/GenBank/DDBJ databases">
        <authorList>
            <consortium name="Wellcome Sanger Institute Data Sharing"/>
        </authorList>
    </citation>
    <scope>NUCLEOTIDE SEQUENCE [LARGE SCALE GENOMIC DNA]</scope>
</reference>
<dbReference type="PANTHER" id="PTHR15593:SF1">
    <property type="entry name" value="PHOSPHOINOSITIDE 3-KINASE REGULATORY SUBUNIT 6"/>
    <property type="match status" value="1"/>
</dbReference>
<dbReference type="GO" id="GO:0005944">
    <property type="term" value="C:phosphatidylinositol 3-kinase complex, class IB"/>
    <property type="evidence" value="ECO:0007669"/>
    <property type="project" value="InterPro"/>
</dbReference>
<keyword evidence="3" id="KW-1185">Reference proteome</keyword>